<dbReference type="InterPro" id="IPR001810">
    <property type="entry name" value="F-box_dom"/>
</dbReference>
<accession>A0ABR4P8C6</accession>
<feature type="compositionally biased region" description="Basic and acidic residues" evidence="1">
    <location>
        <begin position="50"/>
        <end position="59"/>
    </location>
</feature>
<evidence type="ECO:0000259" key="2">
    <source>
        <dbReference type="PROSITE" id="PS50181"/>
    </source>
</evidence>
<dbReference type="Pfam" id="PF00646">
    <property type="entry name" value="F-box"/>
    <property type="match status" value="1"/>
</dbReference>
<keyword evidence="4" id="KW-1185">Reference proteome</keyword>
<evidence type="ECO:0000313" key="4">
    <source>
        <dbReference type="Proteomes" id="UP001629113"/>
    </source>
</evidence>
<name>A0ABR4P8C6_9HELO</name>
<proteinExistence type="predicted"/>
<feature type="region of interest" description="Disordered" evidence="1">
    <location>
        <begin position="26"/>
        <end position="64"/>
    </location>
</feature>
<reference evidence="3 4" key="1">
    <citation type="submission" date="2024-06" db="EMBL/GenBank/DDBJ databases">
        <title>Complete genome of Phlyctema vagabunda strain 19-DSS-EL-015.</title>
        <authorList>
            <person name="Fiorenzani C."/>
        </authorList>
    </citation>
    <scope>NUCLEOTIDE SEQUENCE [LARGE SCALE GENOMIC DNA]</scope>
    <source>
        <strain evidence="3 4">19-DSS-EL-015</strain>
    </source>
</reference>
<feature type="compositionally biased region" description="Acidic residues" evidence="1">
    <location>
        <begin position="26"/>
        <end position="49"/>
    </location>
</feature>
<sequence length="349" mass="40356">MDCSWIKVILKWTTLFDDDFNEEELWEDVDSEEESSMENNEESGEDVDSEEKSSTENDKSTNITQLDRLEMDPLVARAYHNLNKSWLQQFPTEILLMIMEQLEDSDLLRLRRTSRIFLIHFGLRAFERCHQRSHNLRKELWQCSSTADAKRGSRPPDDILKEMYCTSCFTACSSRYAGGPTPEQDYFHCGGCGSDHQAQAFSATQIQKPPAERICIGREGRFKLCKHVSLGWSDVVKALESGNMMIAECSHRSHGFAPRDRHGNKNGQKVAIKLEKWNDSGHFLRLRSDTYVWLETQGRDRPTARQLRQRLEEIARISPIPWYPFDIPRLSPMRLVDPNSKTPATLLVK</sequence>
<dbReference type="PROSITE" id="PS50181">
    <property type="entry name" value="FBOX"/>
    <property type="match status" value="1"/>
</dbReference>
<evidence type="ECO:0000256" key="1">
    <source>
        <dbReference type="SAM" id="MobiDB-lite"/>
    </source>
</evidence>
<dbReference type="SUPFAM" id="SSF81383">
    <property type="entry name" value="F-box domain"/>
    <property type="match status" value="1"/>
</dbReference>
<protein>
    <recommendedName>
        <fullName evidence="2">F-box domain-containing protein</fullName>
    </recommendedName>
</protein>
<evidence type="ECO:0000313" key="3">
    <source>
        <dbReference type="EMBL" id="KAL3419567.1"/>
    </source>
</evidence>
<gene>
    <name evidence="3" type="ORF">PVAG01_08065</name>
</gene>
<feature type="domain" description="F-box" evidence="2">
    <location>
        <begin position="84"/>
        <end position="115"/>
    </location>
</feature>
<comment type="caution">
    <text evidence="3">The sequence shown here is derived from an EMBL/GenBank/DDBJ whole genome shotgun (WGS) entry which is preliminary data.</text>
</comment>
<dbReference type="Proteomes" id="UP001629113">
    <property type="component" value="Unassembled WGS sequence"/>
</dbReference>
<dbReference type="EMBL" id="JBFCZG010000007">
    <property type="protein sequence ID" value="KAL3419567.1"/>
    <property type="molecule type" value="Genomic_DNA"/>
</dbReference>
<dbReference type="InterPro" id="IPR036047">
    <property type="entry name" value="F-box-like_dom_sf"/>
</dbReference>
<dbReference type="CDD" id="cd09917">
    <property type="entry name" value="F-box_SF"/>
    <property type="match status" value="1"/>
</dbReference>
<organism evidence="3 4">
    <name type="scientific">Phlyctema vagabunda</name>
    <dbReference type="NCBI Taxonomy" id="108571"/>
    <lineage>
        <taxon>Eukaryota</taxon>
        <taxon>Fungi</taxon>
        <taxon>Dikarya</taxon>
        <taxon>Ascomycota</taxon>
        <taxon>Pezizomycotina</taxon>
        <taxon>Leotiomycetes</taxon>
        <taxon>Helotiales</taxon>
        <taxon>Dermateaceae</taxon>
        <taxon>Phlyctema</taxon>
    </lineage>
</organism>